<name>A0ABT5AWN7_9BACT</name>
<sequence>MTDPSAAAGSTRWAWLRGHRGMFAVFAALHAGLVLNAIPLRVVFGAQPFSGPDYQTHFQHTHTLTRALAEGRLWVYDPMMLAGYPAGLFFDVDNKAHFLFCTVLHRLGLPLHVAFNLYTLASAIAMPISLWLAARLLGVSARAQAWSFGLGVLLWHFESLIRFFWGGGMISFATATHLCVLVLALFYRQLSGPPVRGGYAALLVLLPLALLTHVWSFAALAGPMIGLYLARARVLPFAAHARVWALAVVTVAVNSYWLVPALTHMELMAPSHKLGQATPDFALYDLLEVFVDPLTTGFVRQRTLVRTVAVLAAIGTLVAWRRTREPALRYAGGTLLWLFGLTYAGALLPLVPATEPYRFAAPMACWAAVLAGPWLADNLTRRTWSQVPASLRGLAVGLLILLAPRVYAQLATFIPGLDVSSMGFLKSAVQEEQFFPSMRLKPISDEFQEVAAWVAAQPDEGRFLVHYWALGEYLRWATDRPILGGFPDRRTTHEQSNLFHWLDSDERYNEGLERYLQTFNVAYILMSVPHIPAIERRLDLLEPRGIVGSSYRAYRVRKPAGWVARGSAEVRAGLGRIEVSAAKPAPGTEELVLRYHWLRELTCRSAVQNVDCRLEREPVEGDETGFIRVVGAPTLPAEFVLEQAR</sequence>
<evidence type="ECO:0000313" key="3">
    <source>
        <dbReference type="Proteomes" id="UP001217838"/>
    </source>
</evidence>
<protein>
    <recommendedName>
        <fullName evidence="4">Membrane protein 6-pyruvoyl-tetrahydropterin synthase-related domain-containing protein</fullName>
    </recommendedName>
</protein>
<proteinExistence type="predicted"/>
<evidence type="ECO:0000256" key="1">
    <source>
        <dbReference type="SAM" id="Phobius"/>
    </source>
</evidence>
<feature type="transmembrane region" description="Helical" evidence="1">
    <location>
        <begin position="199"/>
        <end position="229"/>
    </location>
</feature>
<feature type="transmembrane region" description="Helical" evidence="1">
    <location>
        <begin position="241"/>
        <end position="259"/>
    </location>
</feature>
<keyword evidence="1" id="KW-1133">Transmembrane helix</keyword>
<keyword evidence="3" id="KW-1185">Reference proteome</keyword>
<dbReference type="EMBL" id="JAQNDN010000001">
    <property type="protein sequence ID" value="MDC0666255.1"/>
    <property type="molecule type" value="Genomic_DNA"/>
</dbReference>
<evidence type="ECO:0008006" key="4">
    <source>
        <dbReference type="Google" id="ProtNLM"/>
    </source>
</evidence>
<accession>A0ABT5AWN7</accession>
<dbReference type="RefSeq" id="WP_271993731.1">
    <property type="nucleotide sequence ID" value="NZ_JAQNDN010000001.1"/>
</dbReference>
<gene>
    <name evidence="2" type="ORF">POL58_00835</name>
</gene>
<feature type="transmembrane region" description="Helical" evidence="1">
    <location>
        <begin position="389"/>
        <end position="407"/>
    </location>
</feature>
<feature type="transmembrane region" description="Helical" evidence="1">
    <location>
        <begin position="357"/>
        <end position="377"/>
    </location>
</feature>
<organism evidence="2 3">
    <name type="scientific">Nannocystis radixulma</name>
    <dbReference type="NCBI Taxonomy" id="2995305"/>
    <lineage>
        <taxon>Bacteria</taxon>
        <taxon>Pseudomonadati</taxon>
        <taxon>Myxococcota</taxon>
        <taxon>Polyangia</taxon>
        <taxon>Nannocystales</taxon>
        <taxon>Nannocystaceae</taxon>
        <taxon>Nannocystis</taxon>
    </lineage>
</organism>
<feature type="transmembrane region" description="Helical" evidence="1">
    <location>
        <begin position="327"/>
        <end position="351"/>
    </location>
</feature>
<comment type="caution">
    <text evidence="2">The sequence shown here is derived from an EMBL/GenBank/DDBJ whole genome shotgun (WGS) entry which is preliminary data.</text>
</comment>
<dbReference type="Proteomes" id="UP001217838">
    <property type="component" value="Unassembled WGS sequence"/>
</dbReference>
<feature type="transmembrane region" description="Helical" evidence="1">
    <location>
        <begin position="303"/>
        <end position="320"/>
    </location>
</feature>
<keyword evidence="1" id="KW-0812">Transmembrane</keyword>
<keyword evidence="1" id="KW-0472">Membrane</keyword>
<feature type="transmembrane region" description="Helical" evidence="1">
    <location>
        <begin position="21"/>
        <end position="44"/>
    </location>
</feature>
<evidence type="ECO:0000313" key="2">
    <source>
        <dbReference type="EMBL" id="MDC0666255.1"/>
    </source>
</evidence>
<reference evidence="2 3" key="1">
    <citation type="submission" date="2022-11" db="EMBL/GenBank/DDBJ databases">
        <title>Minimal conservation of predation-associated metabolite biosynthetic gene clusters underscores biosynthetic potential of Myxococcota including descriptions for ten novel species: Archangium lansinium sp. nov., Myxococcus landrumus sp. nov., Nannocystis bai.</title>
        <authorList>
            <person name="Ahearne A."/>
            <person name="Stevens C."/>
            <person name="Dowd S."/>
        </authorList>
    </citation>
    <scope>NUCLEOTIDE SEQUENCE [LARGE SCALE GENOMIC DNA]</scope>
    <source>
        <strain evidence="2 3">NCELM</strain>
    </source>
</reference>
<feature type="transmembrane region" description="Helical" evidence="1">
    <location>
        <begin position="113"/>
        <end position="133"/>
    </location>
</feature>
<feature type="transmembrane region" description="Helical" evidence="1">
    <location>
        <begin position="164"/>
        <end position="187"/>
    </location>
</feature>